<proteinExistence type="inferred from homology"/>
<dbReference type="InterPro" id="IPR002307">
    <property type="entry name" value="Tyr-tRNA-ligase"/>
</dbReference>
<dbReference type="CDD" id="cd00805">
    <property type="entry name" value="TyrRS_core"/>
    <property type="match status" value="1"/>
</dbReference>
<evidence type="ECO:0000256" key="6">
    <source>
        <dbReference type="ARBA" id="ARBA00023146"/>
    </source>
</evidence>
<protein>
    <recommendedName>
        <fullName evidence="1 8">Tyrosine--tRNA ligase</fullName>
        <ecNumber evidence="1 8">6.1.1.1</ecNumber>
    </recommendedName>
</protein>
<dbReference type="GO" id="GO:0003723">
    <property type="term" value="F:RNA binding"/>
    <property type="evidence" value="ECO:0007669"/>
    <property type="project" value="InterPro"/>
</dbReference>
<dbReference type="InterPro" id="IPR001412">
    <property type="entry name" value="aa-tRNA-synth_I_CS"/>
</dbReference>
<organism evidence="10 11">
    <name type="scientific">Candidatus Nomurabacteria bacterium RIFCSPLOWO2_01_FULL_33_24</name>
    <dbReference type="NCBI Taxonomy" id="1801765"/>
    <lineage>
        <taxon>Bacteria</taxon>
        <taxon>Candidatus Nomuraibacteriota</taxon>
    </lineage>
</organism>
<name>A0A1F6WZW7_9BACT</name>
<evidence type="ECO:0000256" key="7">
    <source>
        <dbReference type="ARBA" id="ARBA00048248"/>
    </source>
</evidence>
<sequence>MKINTNPQKIDEILFRSVSEIFPSKDKLRKKLLSGDQLKIYIGADPNGKQLHLGHSTNFILLEKLRRLGHKVFVLFGDFTARLGDPTDKLEPRKMLTREEIEKNMKGWKSQISNILKFNGSNSAKIVKNNKWISKMKMEDIINLSSNFTVQQIIKRDIFKQRLKNEKDIYLNEFLYPILQGYDSVVLDVDLEIGGTDQTFNMMIGRTLQKRYNNREKFVITTTLLENPITGKKLMNKSEGNYIGLNDNPKDMFGKTMALPDKIIIQLFIDCTFILLEEIKIIEEKLKLPYINPRDQKMKLAFEIVKIYHGEKKAQEAQEDFINAFQKGGLPKDLPKWLVVSGANSSTEAVRAGLVDSNSKFRRLIKEGGVKDMESGKKITKINFPLNENKIYKVGKHKFWKVVIKK</sequence>
<keyword evidence="6 9" id="KW-0030">Aminoacyl-tRNA synthetase</keyword>
<dbReference type="Gene3D" id="3.40.50.620">
    <property type="entry name" value="HUPs"/>
    <property type="match status" value="1"/>
</dbReference>
<comment type="similarity">
    <text evidence="9">Belongs to the class-I aminoacyl-tRNA synthetase family.</text>
</comment>
<evidence type="ECO:0000256" key="3">
    <source>
        <dbReference type="ARBA" id="ARBA00022741"/>
    </source>
</evidence>
<dbReference type="GO" id="GO:0005829">
    <property type="term" value="C:cytosol"/>
    <property type="evidence" value="ECO:0007669"/>
    <property type="project" value="TreeGrafter"/>
</dbReference>
<dbReference type="EMBL" id="MFUP01000013">
    <property type="protein sequence ID" value="OGI87418.1"/>
    <property type="molecule type" value="Genomic_DNA"/>
</dbReference>
<dbReference type="GO" id="GO:0004831">
    <property type="term" value="F:tyrosine-tRNA ligase activity"/>
    <property type="evidence" value="ECO:0007669"/>
    <property type="project" value="UniProtKB-UniRule"/>
</dbReference>
<dbReference type="PROSITE" id="PS00178">
    <property type="entry name" value="AA_TRNA_LIGASE_I"/>
    <property type="match status" value="1"/>
</dbReference>
<evidence type="ECO:0000256" key="5">
    <source>
        <dbReference type="ARBA" id="ARBA00022917"/>
    </source>
</evidence>
<dbReference type="PRINTS" id="PR01040">
    <property type="entry name" value="TRNASYNTHTYR"/>
</dbReference>
<evidence type="ECO:0000256" key="2">
    <source>
        <dbReference type="ARBA" id="ARBA00022598"/>
    </source>
</evidence>
<dbReference type="GO" id="GO:0005524">
    <property type="term" value="F:ATP binding"/>
    <property type="evidence" value="ECO:0007669"/>
    <property type="project" value="UniProtKB-KW"/>
</dbReference>
<dbReference type="PANTHER" id="PTHR11766">
    <property type="entry name" value="TYROSYL-TRNA SYNTHETASE"/>
    <property type="match status" value="1"/>
</dbReference>
<evidence type="ECO:0000313" key="10">
    <source>
        <dbReference type="EMBL" id="OGI87418.1"/>
    </source>
</evidence>
<comment type="catalytic activity">
    <reaction evidence="7">
        <text>tRNA(Tyr) + L-tyrosine + ATP = L-tyrosyl-tRNA(Tyr) + AMP + diphosphate + H(+)</text>
        <dbReference type="Rhea" id="RHEA:10220"/>
        <dbReference type="Rhea" id="RHEA-COMP:9706"/>
        <dbReference type="Rhea" id="RHEA-COMP:9707"/>
        <dbReference type="ChEBI" id="CHEBI:15378"/>
        <dbReference type="ChEBI" id="CHEBI:30616"/>
        <dbReference type="ChEBI" id="CHEBI:33019"/>
        <dbReference type="ChEBI" id="CHEBI:58315"/>
        <dbReference type="ChEBI" id="CHEBI:78442"/>
        <dbReference type="ChEBI" id="CHEBI:78536"/>
        <dbReference type="ChEBI" id="CHEBI:456215"/>
        <dbReference type="EC" id="6.1.1.1"/>
    </reaction>
</comment>
<evidence type="ECO:0000256" key="8">
    <source>
        <dbReference type="NCBIfam" id="TIGR00234"/>
    </source>
</evidence>
<keyword evidence="2 9" id="KW-0436">Ligase</keyword>
<dbReference type="Pfam" id="PF00579">
    <property type="entry name" value="tRNA-synt_1b"/>
    <property type="match status" value="1"/>
</dbReference>
<comment type="caution">
    <text evidence="10">The sequence shown here is derived from an EMBL/GenBank/DDBJ whole genome shotgun (WGS) entry which is preliminary data.</text>
</comment>
<accession>A0A1F6WZW7</accession>
<dbReference type="InterPro" id="IPR024088">
    <property type="entry name" value="Tyr-tRNA-ligase_bac-type"/>
</dbReference>
<dbReference type="CDD" id="cd00165">
    <property type="entry name" value="S4"/>
    <property type="match status" value="1"/>
</dbReference>
<evidence type="ECO:0000256" key="1">
    <source>
        <dbReference type="ARBA" id="ARBA00013160"/>
    </source>
</evidence>
<dbReference type="InterPro" id="IPR014729">
    <property type="entry name" value="Rossmann-like_a/b/a_fold"/>
</dbReference>
<dbReference type="AlphaFoldDB" id="A0A1F6WZW7"/>
<gene>
    <name evidence="10" type="ORF">A2995_01575</name>
</gene>
<dbReference type="Proteomes" id="UP000185809">
    <property type="component" value="Unassembled WGS sequence"/>
</dbReference>
<evidence type="ECO:0000256" key="4">
    <source>
        <dbReference type="ARBA" id="ARBA00022840"/>
    </source>
</evidence>
<dbReference type="Gene3D" id="3.10.290.10">
    <property type="entry name" value="RNA-binding S4 domain"/>
    <property type="match status" value="1"/>
</dbReference>
<dbReference type="PANTHER" id="PTHR11766:SF1">
    <property type="entry name" value="TYROSINE--TRNA LIGASE"/>
    <property type="match status" value="1"/>
</dbReference>
<evidence type="ECO:0000256" key="9">
    <source>
        <dbReference type="RuleBase" id="RU363036"/>
    </source>
</evidence>
<dbReference type="InterPro" id="IPR036986">
    <property type="entry name" value="S4_RNA-bd_sf"/>
</dbReference>
<keyword evidence="4 9" id="KW-0067">ATP-binding</keyword>
<keyword evidence="3 9" id="KW-0547">Nucleotide-binding</keyword>
<dbReference type="NCBIfam" id="TIGR00234">
    <property type="entry name" value="tyrS"/>
    <property type="match status" value="1"/>
</dbReference>
<dbReference type="Gene3D" id="1.10.240.10">
    <property type="entry name" value="Tyrosyl-Transfer RNA Synthetase"/>
    <property type="match status" value="1"/>
</dbReference>
<reference evidence="10 11" key="1">
    <citation type="journal article" date="2016" name="Nat. Commun.">
        <title>Thousands of microbial genomes shed light on interconnected biogeochemical processes in an aquifer system.</title>
        <authorList>
            <person name="Anantharaman K."/>
            <person name="Brown C.T."/>
            <person name="Hug L.A."/>
            <person name="Sharon I."/>
            <person name="Castelle C.J."/>
            <person name="Probst A.J."/>
            <person name="Thomas B.C."/>
            <person name="Singh A."/>
            <person name="Wilkins M.J."/>
            <person name="Karaoz U."/>
            <person name="Brodie E.L."/>
            <person name="Williams K.H."/>
            <person name="Hubbard S.S."/>
            <person name="Banfield J.F."/>
        </authorList>
    </citation>
    <scope>NUCLEOTIDE SEQUENCE [LARGE SCALE GENOMIC DNA]</scope>
</reference>
<dbReference type="SUPFAM" id="SSF55174">
    <property type="entry name" value="Alpha-L RNA-binding motif"/>
    <property type="match status" value="1"/>
</dbReference>
<dbReference type="GO" id="GO:0006437">
    <property type="term" value="P:tyrosyl-tRNA aminoacylation"/>
    <property type="evidence" value="ECO:0007669"/>
    <property type="project" value="UniProtKB-UniRule"/>
</dbReference>
<dbReference type="EC" id="6.1.1.1" evidence="1 8"/>
<keyword evidence="5 9" id="KW-0648">Protein biosynthesis</keyword>
<evidence type="ECO:0000313" key="11">
    <source>
        <dbReference type="Proteomes" id="UP000185809"/>
    </source>
</evidence>
<dbReference type="InterPro" id="IPR002305">
    <property type="entry name" value="aa-tRNA-synth_Ic"/>
</dbReference>
<dbReference type="SUPFAM" id="SSF52374">
    <property type="entry name" value="Nucleotidylyl transferase"/>
    <property type="match status" value="1"/>
</dbReference>